<dbReference type="PANTHER" id="PTHR24083">
    <property type="entry name" value="NUCLEAR HORMONE RECEPTOR"/>
    <property type="match status" value="1"/>
</dbReference>
<dbReference type="CDD" id="cd06960">
    <property type="entry name" value="NR_DBD_HNF4A"/>
    <property type="match status" value="1"/>
</dbReference>
<keyword evidence="8 11" id="KW-0804">Transcription</keyword>
<evidence type="ECO:0000256" key="6">
    <source>
        <dbReference type="ARBA" id="ARBA00023015"/>
    </source>
</evidence>
<evidence type="ECO:0000256" key="2">
    <source>
        <dbReference type="ARBA" id="ARBA00006421"/>
    </source>
</evidence>
<keyword evidence="5 11" id="KW-0862">Zinc</keyword>
<dbReference type="SMART" id="SM00399">
    <property type="entry name" value="ZnF_C4"/>
    <property type="match status" value="1"/>
</dbReference>
<feature type="region of interest" description="Disordered" evidence="12">
    <location>
        <begin position="1"/>
        <end position="28"/>
    </location>
</feature>
<organism evidence="15">
    <name type="scientific">Oikopleura dioica</name>
    <name type="common">Tunicate</name>
    <dbReference type="NCBI Taxonomy" id="34765"/>
    <lineage>
        <taxon>Eukaryota</taxon>
        <taxon>Metazoa</taxon>
        <taxon>Chordata</taxon>
        <taxon>Tunicata</taxon>
        <taxon>Appendicularia</taxon>
        <taxon>Copelata</taxon>
        <taxon>Oikopleuridae</taxon>
        <taxon>Oikopleura</taxon>
    </lineage>
</organism>
<evidence type="ECO:0000256" key="1">
    <source>
        <dbReference type="ARBA" id="ARBA00004123"/>
    </source>
</evidence>
<dbReference type="OrthoDB" id="5771769at2759"/>
<evidence type="ECO:0000313" key="15">
    <source>
        <dbReference type="EMBL" id="CBY21502.1"/>
    </source>
</evidence>
<feature type="domain" description="NR LBD" evidence="14">
    <location>
        <begin position="172"/>
        <end position="403"/>
    </location>
</feature>
<evidence type="ECO:0000256" key="8">
    <source>
        <dbReference type="ARBA" id="ARBA00023163"/>
    </source>
</evidence>
<dbReference type="GO" id="GO:0005634">
    <property type="term" value="C:nucleus"/>
    <property type="evidence" value="ECO:0007669"/>
    <property type="project" value="UniProtKB-SubCell"/>
</dbReference>
<protein>
    <submittedName>
        <fullName evidence="15">Uncharacterized protein</fullName>
    </submittedName>
</protein>
<evidence type="ECO:0000256" key="10">
    <source>
        <dbReference type="ARBA" id="ARBA00023242"/>
    </source>
</evidence>
<dbReference type="AlphaFoldDB" id="E4WUH2"/>
<comment type="similarity">
    <text evidence="2">Belongs to the nuclear hormone receptor family. NR2 subfamily.</text>
</comment>
<dbReference type="InParanoid" id="E4WUH2"/>
<dbReference type="GO" id="GO:0000978">
    <property type="term" value="F:RNA polymerase II cis-regulatory region sequence-specific DNA binding"/>
    <property type="evidence" value="ECO:0007669"/>
    <property type="project" value="InterPro"/>
</dbReference>
<keyword evidence="9 11" id="KW-0675">Receptor</keyword>
<dbReference type="Gene3D" id="3.30.50.10">
    <property type="entry name" value="Erythroid Transcription Factor GATA-1, subunit A"/>
    <property type="match status" value="1"/>
</dbReference>
<evidence type="ECO:0000259" key="13">
    <source>
        <dbReference type="PROSITE" id="PS51030"/>
    </source>
</evidence>
<dbReference type="EMBL" id="FN653017">
    <property type="protein sequence ID" value="CBY21502.1"/>
    <property type="molecule type" value="Genomic_DNA"/>
</dbReference>
<dbReference type="GO" id="GO:0003707">
    <property type="term" value="F:nuclear steroid receptor activity"/>
    <property type="evidence" value="ECO:0007669"/>
    <property type="project" value="InterPro"/>
</dbReference>
<keyword evidence="4 11" id="KW-0863">Zinc-finger</keyword>
<gene>
    <name evidence="15" type="ORF">GSOID_T00009271001</name>
</gene>
<dbReference type="PRINTS" id="PR00545">
    <property type="entry name" value="RETINOIDXR"/>
</dbReference>
<dbReference type="FunFam" id="3.30.50.10:FF:000006">
    <property type="entry name" value="Nuclear receptor subfamily 5 group A member"/>
    <property type="match status" value="1"/>
</dbReference>
<feature type="region of interest" description="Disordered" evidence="12">
    <location>
        <begin position="46"/>
        <end position="74"/>
    </location>
</feature>
<evidence type="ECO:0000256" key="3">
    <source>
        <dbReference type="ARBA" id="ARBA00022723"/>
    </source>
</evidence>
<dbReference type="InterPro" id="IPR001628">
    <property type="entry name" value="Znf_hrmn_rcpt"/>
</dbReference>
<evidence type="ECO:0000256" key="7">
    <source>
        <dbReference type="ARBA" id="ARBA00023125"/>
    </source>
</evidence>
<keyword evidence="3 11" id="KW-0479">Metal-binding</keyword>
<dbReference type="SMART" id="SM00430">
    <property type="entry name" value="HOLI"/>
    <property type="match status" value="1"/>
</dbReference>
<keyword evidence="10 11" id="KW-0539">Nucleus</keyword>
<proteinExistence type="inferred from homology"/>
<dbReference type="PRINTS" id="PR00398">
    <property type="entry name" value="STRDHORMONER"/>
</dbReference>
<dbReference type="Pfam" id="PF00104">
    <property type="entry name" value="Hormone_recep"/>
    <property type="match status" value="1"/>
</dbReference>
<dbReference type="InterPro" id="IPR050274">
    <property type="entry name" value="Nuclear_hormone_rcpt_NR2"/>
</dbReference>
<dbReference type="InterPro" id="IPR000003">
    <property type="entry name" value="Retinoid-X_rcpt/HNF4"/>
</dbReference>
<evidence type="ECO:0000256" key="5">
    <source>
        <dbReference type="ARBA" id="ARBA00022833"/>
    </source>
</evidence>
<dbReference type="GO" id="GO:0008270">
    <property type="term" value="F:zinc ion binding"/>
    <property type="evidence" value="ECO:0007669"/>
    <property type="project" value="UniProtKB-KW"/>
</dbReference>
<dbReference type="InterPro" id="IPR035500">
    <property type="entry name" value="NHR-like_dom_sf"/>
</dbReference>
<feature type="compositionally biased region" description="Polar residues" evidence="12">
    <location>
        <begin position="1"/>
        <end position="13"/>
    </location>
</feature>
<sequence>MSITTSKNATEPQLITDEPSGFSRERRNGNQLTLVRLVNQTIVPRPQHEDPIELTPVQSQSTRPASSSQNQRSVPIQNHCAICGDRATGKHYGAHSCDGCKGFFRRSIRKNHSYQCRRERDCTIERANRNSCRHCRLIKCFRAGMRREAVQNERDPIRPAPQRPEPHAKGNLSVKVLETAFKHINNMFPEDPLDLERISEATRKDVAQCINRQLRILVEWAKAIPAFTTFTVDDQVALLRAFSAEYLMIGCSQRTYQLSMMDNQVVLLSNNQVIRRDCHENDMGRLASKILDQLCETMRELGIDQTECGILRAIMFFDPTAPKVSYEGTKRVRLFRKQLICNLEDYVLEVFANGTSRGRAGEILCLIPPIKSISNELVEAVQFTKMFGLQEVDALIQEMLLSRDDTDPIFRLNSPTSTAPPRQEIIDLPPTAPQQHQPDSQGFFVTGQSQPISVQHELEPPPAKMTKVERIE</sequence>
<evidence type="ECO:0000256" key="4">
    <source>
        <dbReference type="ARBA" id="ARBA00022771"/>
    </source>
</evidence>
<keyword evidence="16" id="KW-1185">Reference proteome</keyword>
<feature type="region of interest" description="Disordered" evidence="12">
    <location>
        <begin position="413"/>
        <end position="472"/>
    </location>
</feature>
<dbReference type="InterPro" id="IPR049636">
    <property type="entry name" value="HNF4-like_DBD"/>
</dbReference>
<dbReference type="PROSITE" id="PS51030">
    <property type="entry name" value="NUCLEAR_REC_DBD_2"/>
    <property type="match status" value="1"/>
</dbReference>
<feature type="domain" description="Nuclear receptor" evidence="13">
    <location>
        <begin position="77"/>
        <end position="152"/>
    </location>
</feature>
<comment type="subcellular location">
    <subcellularLocation>
        <location evidence="1 11">Nucleus</location>
    </subcellularLocation>
</comment>
<evidence type="ECO:0000256" key="11">
    <source>
        <dbReference type="RuleBase" id="RU004334"/>
    </source>
</evidence>
<evidence type="ECO:0000259" key="14">
    <source>
        <dbReference type="PROSITE" id="PS51843"/>
    </source>
</evidence>
<dbReference type="Proteomes" id="UP000001307">
    <property type="component" value="Unassembled WGS sequence"/>
</dbReference>
<keyword evidence="6 11" id="KW-0805">Transcription regulation</keyword>
<accession>E4WUH2</accession>
<dbReference type="Gene3D" id="1.10.565.10">
    <property type="entry name" value="Retinoid X Receptor"/>
    <property type="match status" value="1"/>
</dbReference>
<dbReference type="InterPro" id="IPR000536">
    <property type="entry name" value="Nucl_hrmn_rcpt_lig-bd"/>
</dbReference>
<dbReference type="Pfam" id="PF00105">
    <property type="entry name" value="zf-C4"/>
    <property type="match status" value="1"/>
</dbReference>
<dbReference type="SUPFAM" id="SSF57716">
    <property type="entry name" value="Glucocorticoid receptor-like (DNA-binding domain)"/>
    <property type="match status" value="1"/>
</dbReference>
<dbReference type="InterPro" id="IPR001723">
    <property type="entry name" value="Nuclear_hrmn_rcpt"/>
</dbReference>
<dbReference type="SUPFAM" id="SSF48508">
    <property type="entry name" value="Nuclear receptor ligand-binding domain"/>
    <property type="match status" value="1"/>
</dbReference>
<dbReference type="InterPro" id="IPR013088">
    <property type="entry name" value="Znf_NHR/GATA"/>
</dbReference>
<evidence type="ECO:0000313" key="16">
    <source>
        <dbReference type="Proteomes" id="UP000001307"/>
    </source>
</evidence>
<evidence type="ECO:0000256" key="9">
    <source>
        <dbReference type="ARBA" id="ARBA00023170"/>
    </source>
</evidence>
<feature type="compositionally biased region" description="Polar residues" evidence="12">
    <location>
        <begin position="56"/>
        <end position="74"/>
    </location>
</feature>
<name>E4WUH2_OIKDI</name>
<reference evidence="15" key="1">
    <citation type="journal article" date="2010" name="Science">
        <title>Plasticity of animal genome architecture unmasked by rapid evolution of a pelagic tunicate.</title>
        <authorList>
            <person name="Denoeud F."/>
            <person name="Henriet S."/>
            <person name="Mungpakdee S."/>
            <person name="Aury J.M."/>
            <person name="Da Silva C."/>
            <person name="Brinkmann H."/>
            <person name="Mikhaleva J."/>
            <person name="Olsen L.C."/>
            <person name="Jubin C."/>
            <person name="Canestro C."/>
            <person name="Bouquet J.M."/>
            <person name="Danks G."/>
            <person name="Poulain J."/>
            <person name="Campsteijn C."/>
            <person name="Adamski M."/>
            <person name="Cross I."/>
            <person name="Yadetie F."/>
            <person name="Muffato M."/>
            <person name="Louis A."/>
            <person name="Butcher S."/>
            <person name="Tsagkogeorga G."/>
            <person name="Konrad A."/>
            <person name="Singh S."/>
            <person name="Jensen M.F."/>
            <person name="Cong E.H."/>
            <person name="Eikeseth-Otteraa H."/>
            <person name="Noel B."/>
            <person name="Anthouard V."/>
            <person name="Porcel B.M."/>
            <person name="Kachouri-Lafond R."/>
            <person name="Nishino A."/>
            <person name="Ugolini M."/>
            <person name="Chourrout P."/>
            <person name="Nishida H."/>
            <person name="Aasland R."/>
            <person name="Huzurbazar S."/>
            <person name="Westhof E."/>
            <person name="Delsuc F."/>
            <person name="Lehrach H."/>
            <person name="Reinhardt R."/>
            <person name="Weissenbach J."/>
            <person name="Roy S.W."/>
            <person name="Artiguenave F."/>
            <person name="Postlethwait J.H."/>
            <person name="Manak J.R."/>
            <person name="Thompson E.M."/>
            <person name="Jaillon O."/>
            <person name="Du Pasquier L."/>
            <person name="Boudinot P."/>
            <person name="Liberles D.A."/>
            <person name="Volff J.N."/>
            <person name="Philippe H."/>
            <person name="Lenhard B."/>
            <person name="Roest Crollius H."/>
            <person name="Wincker P."/>
            <person name="Chourrout D."/>
        </authorList>
    </citation>
    <scope>NUCLEOTIDE SEQUENCE [LARGE SCALE GENOMIC DNA]</scope>
</reference>
<keyword evidence="7 11" id="KW-0238">DNA-binding</keyword>
<dbReference type="PROSITE" id="PS51843">
    <property type="entry name" value="NR_LBD"/>
    <property type="match status" value="1"/>
</dbReference>
<dbReference type="PRINTS" id="PR00047">
    <property type="entry name" value="STROIDFINGER"/>
</dbReference>
<evidence type="ECO:0000256" key="12">
    <source>
        <dbReference type="SAM" id="MobiDB-lite"/>
    </source>
</evidence>
<dbReference type="PROSITE" id="PS00031">
    <property type="entry name" value="NUCLEAR_REC_DBD_1"/>
    <property type="match status" value="1"/>
</dbReference>